<accession>A0AAD6XZC2</accession>
<dbReference type="Proteomes" id="UP001219525">
    <property type="component" value="Unassembled WGS sequence"/>
</dbReference>
<gene>
    <name evidence="1" type="ORF">GGX14DRAFT_57091</name>
</gene>
<proteinExistence type="predicted"/>
<organism evidence="1 2">
    <name type="scientific">Mycena pura</name>
    <dbReference type="NCBI Taxonomy" id="153505"/>
    <lineage>
        <taxon>Eukaryota</taxon>
        <taxon>Fungi</taxon>
        <taxon>Dikarya</taxon>
        <taxon>Basidiomycota</taxon>
        <taxon>Agaricomycotina</taxon>
        <taxon>Agaricomycetes</taxon>
        <taxon>Agaricomycetidae</taxon>
        <taxon>Agaricales</taxon>
        <taxon>Marasmiineae</taxon>
        <taxon>Mycenaceae</taxon>
        <taxon>Mycena</taxon>
    </lineage>
</organism>
<comment type="caution">
    <text evidence="1">The sequence shown here is derived from an EMBL/GenBank/DDBJ whole genome shotgun (WGS) entry which is preliminary data.</text>
</comment>
<keyword evidence="2" id="KW-1185">Reference proteome</keyword>
<evidence type="ECO:0000313" key="2">
    <source>
        <dbReference type="Proteomes" id="UP001219525"/>
    </source>
</evidence>
<evidence type="ECO:0000313" key="1">
    <source>
        <dbReference type="EMBL" id="KAJ7189723.1"/>
    </source>
</evidence>
<reference evidence="1" key="1">
    <citation type="submission" date="2023-03" db="EMBL/GenBank/DDBJ databases">
        <title>Massive genome expansion in bonnet fungi (Mycena s.s.) driven by repeated elements and novel gene families across ecological guilds.</title>
        <authorList>
            <consortium name="Lawrence Berkeley National Laboratory"/>
            <person name="Harder C.B."/>
            <person name="Miyauchi S."/>
            <person name="Viragh M."/>
            <person name="Kuo A."/>
            <person name="Thoen E."/>
            <person name="Andreopoulos B."/>
            <person name="Lu D."/>
            <person name="Skrede I."/>
            <person name="Drula E."/>
            <person name="Henrissat B."/>
            <person name="Morin E."/>
            <person name="Kohler A."/>
            <person name="Barry K."/>
            <person name="LaButti K."/>
            <person name="Morin E."/>
            <person name="Salamov A."/>
            <person name="Lipzen A."/>
            <person name="Mereny Z."/>
            <person name="Hegedus B."/>
            <person name="Baldrian P."/>
            <person name="Stursova M."/>
            <person name="Weitz H."/>
            <person name="Taylor A."/>
            <person name="Grigoriev I.V."/>
            <person name="Nagy L.G."/>
            <person name="Martin F."/>
            <person name="Kauserud H."/>
        </authorList>
    </citation>
    <scope>NUCLEOTIDE SEQUENCE</scope>
    <source>
        <strain evidence="1">9144</strain>
    </source>
</reference>
<sequence length="234" mass="26601">MFFYADLNHQIRQQIVCHGRIRSRRREADPCPDYQTTVGHSTLASNVSRTVASLPVLLLRILHTGRLLDPDGSYLSSQLSFPAIRYALDLSWESMRAAMCSLRPIFNEDPVEVEALLNALPHLCAGLDSDVSRQLARACIRLCLKGDKSDLLIRSVNSFLFSTRTFLSFTVFRGDGGRSSDVVRPQIPQSYLHFANSFRGGLKRMDYHCIQTQWSFMMFYNGSRHLPIDSDRPN</sequence>
<protein>
    <submittedName>
        <fullName evidence="1">Uncharacterized protein</fullName>
    </submittedName>
</protein>
<name>A0AAD6XZC2_9AGAR</name>
<dbReference type="AlphaFoldDB" id="A0AAD6XZC2"/>
<dbReference type="EMBL" id="JARJCW010000168">
    <property type="protein sequence ID" value="KAJ7189723.1"/>
    <property type="molecule type" value="Genomic_DNA"/>
</dbReference>